<sequence length="96" mass="10570">MVVFGLVSLLAMVYAMVDVTRTPGAQVRTLPKPLWYLLLLVMPLVGAVAWLLVGRPKPGDASPAPAPPARPIAPDDDEDFLRELRRRRQDPRDDAA</sequence>
<dbReference type="AlphaFoldDB" id="A0A6J4M6B7"/>
<feature type="transmembrane region" description="Helical" evidence="7">
    <location>
        <begin position="34"/>
        <end position="53"/>
    </location>
</feature>
<evidence type="ECO:0000256" key="3">
    <source>
        <dbReference type="ARBA" id="ARBA00022692"/>
    </source>
</evidence>
<evidence type="ECO:0000256" key="5">
    <source>
        <dbReference type="ARBA" id="ARBA00023136"/>
    </source>
</evidence>
<gene>
    <name evidence="9" type="ORF">AVDCRST_MAG07-3191</name>
</gene>
<name>A0A6J4M6B7_9ACTN</name>
<organism evidence="9">
    <name type="scientific">uncultured Frankineae bacterium</name>
    <dbReference type="NCBI Taxonomy" id="437475"/>
    <lineage>
        <taxon>Bacteria</taxon>
        <taxon>Bacillati</taxon>
        <taxon>Actinomycetota</taxon>
        <taxon>Actinomycetes</taxon>
        <taxon>Frankiales</taxon>
        <taxon>environmental samples</taxon>
    </lineage>
</organism>
<feature type="domain" description="Cardiolipin synthase N-terminal" evidence="8">
    <location>
        <begin position="11"/>
        <end position="55"/>
    </location>
</feature>
<evidence type="ECO:0000259" key="8">
    <source>
        <dbReference type="Pfam" id="PF13396"/>
    </source>
</evidence>
<evidence type="ECO:0000313" key="9">
    <source>
        <dbReference type="EMBL" id="CAA9351226.1"/>
    </source>
</evidence>
<evidence type="ECO:0000256" key="1">
    <source>
        <dbReference type="ARBA" id="ARBA00004651"/>
    </source>
</evidence>
<evidence type="ECO:0000256" key="7">
    <source>
        <dbReference type="SAM" id="Phobius"/>
    </source>
</evidence>
<evidence type="ECO:0000256" key="2">
    <source>
        <dbReference type="ARBA" id="ARBA00022475"/>
    </source>
</evidence>
<keyword evidence="2" id="KW-1003">Cell membrane</keyword>
<reference evidence="9" key="1">
    <citation type="submission" date="2020-02" db="EMBL/GenBank/DDBJ databases">
        <authorList>
            <person name="Meier V. D."/>
        </authorList>
    </citation>
    <scope>NUCLEOTIDE SEQUENCE</scope>
    <source>
        <strain evidence="9">AVDCRST_MAG07</strain>
    </source>
</reference>
<dbReference type="Pfam" id="PF13396">
    <property type="entry name" value="PLDc_N"/>
    <property type="match status" value="1"/>
</dbReference>
<feature type="region of interest" description="Disordered" evidence="6">
    <location>
        <begin position="58"/>
        <end position="96"/>
    </location>
</feature>
<accession>A0A6J4M6B7</accession>
<keyword evidence="3 7" id="KW-0812">Transmembrane</keyword>
<keyword evidence="4 7" id="KW-1133">Transmembrane helix</keyword>
<dbReference type="InterPro" id="IPR027379">
    <property type="entry name" value="CLS_N"/>
</dbReference>
<evidence type="ECO:0000256" key="6">
    <source>
        <dbReference type="SAM" id="MobiDB-lite"/>
    </source>
</evidence>
<protein>
    <recommendedName>
        <fullName evidence="8">Cardiolipin synthase N-terminal domain-containing protein</fullName>
    </recommendedName>
</protein>
<proteinExistence type="predicted"/>
<dbReference type="GO" id="GO:0005886">
    <property type="term" value="C:plasma membrane"/>
    <property type="evidence" value="ECO:0007669"/>
    <property type="project" value="UniProtKB-SubCell"/>
</dbReference>
<evidence type="ECO:0000256" key="4">
    <source>
        <dbReference type="ARBA" id="ARBA00022989"/>
    </source>
</evidence>
<comment type="subcellular location">
    <subcellularLocation>
        <location evidence="1">Cell membrane</location>
        <topology evidence="1">Multi-pass membrane protein</topology>
    </subcellularLocation>
</comment>
<keyword evidence="5 7" id="KW-0472">Membrane</keyword>
<dbReference type="EMBL" id="CADCUB010000144">
    <property type="protein sequence ID" value="CAA9351226.1"/>
    <property type="molecule type" value="Genomic_DNA"/>
</dbReference>